<name>A0A5D3D875_CUCMM</name>
<gene>
    <name evidence="2" type="ORF">E5676_scaffold7764G00010</name>
</gene>
<evidence type="ECO:0000259" key="1">
    <source>
        <dbReference type="Pfam" id="PF17921"/>
    </source>
</evidence>
<reference evidence="2 3" key="1">
    <citation type="submission" date="2019-08" db="EMBL/GenBank/DDBJ databases">
        <title>Draft genome sequences of two oriental melons (Cucumis melo L. var makuwa).</title>
        <authorList>
            <person name="Kwon S.-Y."/>
        </authorList>
    </citation>
    <scope>NUCLEOTIDE SEQUENCE [LARGE SCALE GENOMIC DNA]</scope>
    <source>
        <strain evidence="3">cv. Chang Bougi</strain>
        <tissue evidence="2">Leaf</tissue>
    </source>
</reference>
<feature type="domain" description="Integrase zinc-binding" evidence="1">
    <location>
        <begin position="57"/>
        <end position="113"/>
    </location>
</feature>
<dbReference type="EMBL" id="SSTD01006626">
    <property type="protein sequence ID" value="TYK19775.1"/>
    <property type="molecule type" value="Genomic_DNA"/>
</dbReference>
<organism evidence="2 3">
    <name type="scientific">Cucumis melo var. makuwa</name>
    <name type="common">Oriental melon</name>
    <dbReference type="NCBI Taxonomy" id="1194695"/>
    <lineage>
        <taxon>Eukaryota</taxon>
        <taxon>Viridiplantae</taxon>
        <taxon>Streptophyta</taxon>
        <taxon>Embryophyta</taxon>
        <taxon>Tracheophyta</taxon>
        <taxon>Spermatophyta</taxon>
        <taxon>Magnoliopsida</taxon>
        <taxon>eudicotyledons</taxon>
        <taxon>Gunneridae</taxon>
        <taxon>Pentapetalae</taxon>
        <taxon>rosids</taxon>
        <taxon>fabids</taxon>
        <taxon>Cucurbitales</taxon>
        <taxon>Cucurbitaceae</taxon>
        <taxon>Benincaseae</taxon>
        <taxon>Cucumis</taxon>
    </lineage>
</organism>
<dbReference type="InterPro" id="IPR041588">
    <property type="entry name" value="Integrase_H2C2"/>
</dbReference>
<evidence type="ECO:0000313" key="3">
    <source>
        <dbReference type="Proteomes" id="UP000321947"/>
    </source>
</evidence>
<comment type="caution">
    <text evidence="2">The sequence shown here is derived from an EMBL/GenBank/DDBJ whole genome shotgun (WGS) entry which is preliminary data.</text>
</comment>
<dbReference type="Proteomes" id="UP000321947">
    <property type="component" value="Unassembled WGS sequence"/>
</dbReference>
<protein>
    <submittedName>
        <fullName evidence="2">Ty3-gypsy retrotransposon protein</fullName>
    </submittedName>
</protein>
<dbReference type="Pfam" id="PF17921">
    <property type="entry name" value="Integrase_H2C2"/>
    <property type="match status" value="1"/>
</dbReference>
<dbReference type="Gene3D" id="1.10.340.70">
    <property type="match status" value="1"/>
</dbReference>
<dbReference type="AlphaFoldDB" id="A0A5D3D875"/>
<sequence length="140" mass="16000">MAHGLLDIDIVTTEVEKDEELQGIIEILKEDPEGKANYQWKAGNLFYKGRLVLSRKSTLIPSLLHTFHDSVLGGHSGFLRTYKRMNGEIQWMGMKNDVKKYVEQCEICQRNKTEALAPAGLLQPLPLPNLILEDWTMDFI</sequence>
<evidence type="ECO:0000313" key="2">
    <source>
        <dbReference type="EMBL" id="TYK19775.1"/>
    </source>
</evidence>
<dbReference type="InterPro" id="IPR052160">
    <property type="entry name" value="Gypsy_RT_Integrase-like"/>
</dbReference>
<proteinExistence type="predicted"/>
<accession>A0A5D3D875</accession>
<dbReference type="PANTHER" id="PTHR47266">
    <property type="entry name" value="ENDONUCLEASE-RELATED"/>
    <property type="match status" value="1"/>
</dbReference>